<dbReference type="InterPro" id="IPR057586">
    <property type="entry name" value="Ig_NUP210_16th"/>
</dbReference>
<evidence type="ECO:0000256" key="9">
    <source>
        <dbReference type="SAM" id="Phobius"/>
    </source>
</evidence>
<dbReference type="InterPro" id="IPR058779">
    <property type="entry name" value="Ig_NUP210_13th"/>
</dbReference>
<evidence type="ECO:0000256" key="2">
    <source>
        <dbReference type="ARBA" id="ARBA00007313"/>
    </source>
</evidence>
<evidence type="ECO:0000259" key="11">
    <source>
        <dbReference type="SMART" id="SM00635"/>
    </source>
</evidence>
<evidence type="ECO:0000256" key="4">
    <source>
        <dbReference type="ARBA" id="ARBA00022729"/>
    </source>
</evidence>
<dbReference type="InterPro" id="IPR055097">
    <property type="entry name" value="Ig_NUP210_2nd"/>
</dbReference>
<dbReference type="Pfam" id="PF22963">
    <property type="entry name" value="Ig_NUP210_3rd"/>
    <property type="match status" value="1"/>
</dbReference>
<feature type="chain" id="PRO_5045785076" evidence="10">
    <location>
        <begin position="28"/>
        <end position="1889"/>
    </location>
</feature>
<sequence>MAARGRGLRLLLLALWGLLALGPSAPAAKLNIPKVLLPFTRATRVNFTLEASEGCYRWSSTRPEVASIEPLGPGEQQCSRKAVVQARLSQPARLTSIVFAEDITTGQVLRCDAIVDLIHGIQIVSTTRELYLEDSPLELKIQALDSEGNTFSTLAGLVFDWTIVKDPEADGYSDSHNALRILTFLESTYIPPSYISEMEKAAKQGDTILVSGMKTGSSKLKARIQEAVYKNVRAAEVRLLILENILLNPAYDVYLLVGTSIRYRVQKIRQGKITELSMPSDQYELQLQSSIWGPEGDPGRPVAVLAPDTSTVTAVQLGQSSLVLGHRSIRMQGASRLPNSTVYVVEPGYLGFTVHPGDRWVLETGRLYEIAVEVLDRTGNKVYLSDNIRIETVLPPEFFEVLTSSQNGSYHHVRAVKRGQTAIEAALTSVVDQDGGVHMLRVPVWNQQEVEIHIPITLYPSILTFPWQPKTGAYQYTIKAHGGSGNFSWSSSSHVVATVTVKGVMTTGSDTGLSVIQAHDVQNPLHFGEMKVYVIEPSSMEFAPCPVEARVGQTLELPLRINGLMPGGADEVVTLSDCSHFDLTVEVENQGVFQPLPGRLRPGSEHCSGVKVRAEAQGYTAVLVSYKHDHIHLSARITVAAYLPLKAVDPSSVALVTLGSSKEMLFEGGPRPWVLEPSKFFRNVTSEDMDSISLALFGPPASRNYQQHWILVTCQVLGEQVIALSVGNKPSITNPFPALEPAVVKFVCAPPSRLTLTPVYASPQLDLSCPLLQQNKQVVPVSNHRNPLLDLAAYDQQGRRFDNFSSLSVQWESARPSLASIELDLPMRLEAQSDQSSQKKLHGLQAISVHEASGTTTISATATGYQQSHLHAARVKQPHDALTPVSASVELVLVEDVRVRPEEVTIYNHPNVQAELQVREGSGYFFLNTSAADIVRVAYQQAKGVATVHPLLPGTSTIMIHDLCLAFPAPAKADVYVSDIQELYVRVVDKVEIGKTVKAYVRVLDFRKKPFLAKYLTFMDLKLRAASQIITLVALNEAPDDYTATFRVHGVAIGQTSLTASVTDKAGQRINSAPQQIEVFPPFRLIPRKVTLIIGATMQVTSEGGPQPQSNILFSISNGSVAEVNGAGLVRGLAVGNGTVSGVVQAVDAETGKLVTVSQDLVEVEVLLLQAVRIRAPITRMRTGTQMPVYVTGISNNQNPFSFGNAVPGLTFHWSVTKRDVLDIRGRHHEASLRLPSQYNFAMNVHGRAKGRTGLRVVVKALDPTAGQLLGLARELSDEIQIQVFEKLRVLSPEIEAERVLMSPNSFIKLQTNRDGAASLSFRVLDGPEKVPVVHVDEKGLLTSGPVIGMSTVEVTAQEAFGANQTTIVAVKVSPVSYLRISMSPALHTQNKEALAALPLGVTVTFTVHFHDSSGDVFHAHNSILNFATNRDEFVQIGKGTANNTCVVRTVSVGLTLLRAWDAEHGGLSDFVPLPVLQAISPELSGALVVGDVLCLATVLVSREGVPGTWSSSASSVLHVDPKTGVAVAQEAGSVTVFYEVAGHLRTYKEIVISVPQRIVARYVRPVQTGFQEVAASKVMVTVGDRSSNLRGECSPAQVETIAALRPESLLSCQLQFKQDDFDFPAREVFTAEPEFDAALGRYLCSITMLRLTDKQLKHLSMRRTALLVTASIPGSRVSGEQVGAEVPFSPGLYADQAEILLSNHDTSSEVKVFGTVEVLENLEVKSGSPAVLAFVKEKSLGLPSFITYTVGISDPAAGSRGPLSTTLTFSSPMTNQAITVPVTVVFVMDRRGPGPHGAGRFQHFLDSYQVMFFTLFALLASTAVMIIAYHTVCAPREPAPPALSPRASPRHSPHYFAASSSPMPFSVLPPVRRASPPSGLWSPAHTSH</sequence>
<dbReference type="InterPro" id="IPR008964">
    <property type="entry name" value="Invasin/intimin_cell_adhesion"/>
</dbReference>
<dbReference type="SUPFAM" id="SSF49373">
    <property type="entry name" value="Invasin/intimin cell-adhesion fragments"/>
    <property type="match status" value="1"/>
</dbReference>
<evidence type="ECO:0000256" key="1">
    <source>
        <dbReference type="ARBA" id="ARBA00004590"/>
    </source>
</evidence>
<organism evidence="12 13">
    <name type="scientific">Vicugna pacos</name>
    <name type="common">Alpaca</name>
    <name type="synonym">Lama pacos</name>
    <dbReference type="NCBI Taxonomy" id="30538"/>
    <lineage>
        <taxon>Eukaryota</taxon>
        <taxon>Metazoa</taxon>
        <taxon>Chordata</taxon>
        <taxon>Craniata</taxon>
        <taxon>Vertebrata</taxon>
        <taxon>Euteleostomi</taxon>
        <taxon>Mammalia</taxon>
        <taxon>Eutheria</taxon>
        <taxon>Laurasiatheria</taxon>
        <taxon>Artiodactyla</taxon>
        <taxon>Tylopoda</taxon>
        <taxon>Camelidae</taxon>
        <taxon>Vicugna</taxon>
    </lineage>
</organism>
<keyword evidence="5 9" id="KW-1133">Transmembrane helix</keyword>
<reference evidence="13" key="1">
    <citation type="submission" date="2025-08" db="UniProtKB">
        <authorList>
            <consortium name="RefSeq"/>
        </authorList>
    </citation>
    <scope>IDENTIFICATION</scope>
</reference>
<dbReference type="Pfam" id="PF24991">
    <property type="entry name" value="Ig_NUP210_4th"/>
    <property type="match status" value="1"/>
</dbReference>
<dbReference type="SMART" id="SM00635">
    <property type="entry name" value="BID_2"/>
    <property type="match status" value="1"/>
</dbReference>
<evidence type="ECO:0000256" key="7">
    <source>
        <dbReference type="ARBA" id="ARBA00023180"/>
    </source>
</evidence>
<feature type="signal peptide" evidence="10">
    <location>
        <begin position="1"/>
        <end position="27"/>
    </location>
</feature>
<evidence type="ECO:0000256" key="8">
    <source>
        <dbReference type="ARBA" id="ARBA00023242"/>
    </source>
</evidence>
<feature type="transmembrane region" description="Helical" evidence="9">
    <location>
        <begin position="1811"/>
        <end position="1830"/>
    </location>
</feature>
<dbReference type="InterPro" id="IPR045197">
    <property type="entry name" value="NUP210-like"/>
</dbReference>
<keyword evidence="7" id="KW-0325">Glycoprotein</keyword>
<dbReference type="Pfam" id="PF26183">
    <property type="entry name" value="Ig_NUP210_14th"/>
    <property type="match status" value="1"/>
</dbReference>
<dbReference type="Pfam" id="PF26181">
    <property type="entry name" value="Ig_NUP210_13th"/>
    <property type="match status" value="1"/>
</dbReference>
<dbReference type="PANTHER" id="PTHR23019">
    <property type="entry name" value="NUCLEAR PORE MEMBRANE GLYCOPROTEIN GP210-RELATED"/>
    <property type="match status" value="1"/>
</dbReference>
<dbReference type="RefSeq" id="XP_072798046.1">
    <property type="nucleotide sequence ID" value="XM_072941945.1"/>
</dbReference>
<comment type="subcellular location">
    <subcellularLocation>
        <location evidence="1">Nucleus membrane</location>
        <topology evidence="1">Single-pass membrane protein</topology>
    </subcellularLocation>
</comment>
<evidence type="ECO:0000313" key="13">
    <source>
        <dbReference type="RefSeq" id="XP_072798046.1"/>
    </source>
</evidence>
<dbReference type="InterPro" id="IPR055098">
    <property type="entry name" value="Ig_NUP210_3rd"/>
</dbReference>
<dbReference type="Pfam" id="PF24935">
    <property type="entry name" value="Ig_NUP210_6th"/>
    <property type="match status" value="1"/>
</dbReference>
<proteinExistence type="inferred from homology"/>
<evidence type="ECO:0000313" key="12">
    <source>
        <dbReference type="Proteomes" id="UP001652581"/>
    </source>
</evidence>
<dbReference type="Pfam" id="PF02368">
    <property type="entry name" value="Big_2"/>
    <property type="match status" value="1"/>
</dbReference>
<name>A0ABM5BNS5_VICPA</name>
<dbReference type="Proteomes" id="UP001652581">
    <property type="component" value="Chromosome 17"/>
</dbReference>
<dbReference type="Pfam" id="PF22959">
    <property type="entry name" value="Ig_NUP210_15th"/>
    <property type="match status" value="1"/>
</dbReference>
<dbReference type="Pfam" id="PF22957">
    <property type="entry name" value="NUP210_Ig"/>
    <property type="match status" value="1"/>
</dbReference>
<evidence type="ECO:0000256" key="5">
    <source>
        <dbReference type="ARBA" id="ARBA00022989"/>
    </source>
</evidence>
<dbReference type="InterPro" id="IPR056898">
    <property type="entry name" value="Ig_NUP210_6th"/>
</dbReference>
<accession>A0ABM5BNS5</accession>
<dbReference type="Pfam" id="PF24902">
    <property type="entry name" value="Ig_NUP210_9th"/>
    <property type="match status" value="1"/>
</dbReference>
<feature type="domain" description="BIG2" evidence="11">
    <location>
        <begin position="1079"/>
        <end position="1154"/>
    </location>
</feature>
<gene>
    <name evidence="13" type="primary">NUP210</name>
</gene>
<keyword evidence="12" id="KW-1185">Reference proteome</keyword>
<keyword evidence="3 9" id="KW-0812">Transmembrane</keyword>
<dbReference type="InterPro" id="IPR055095">
    <property type="entry name" value="NUP210_Ig_C"/>
</dbReference>
<dbReference type="InterPro" id="IPR003343">
    <property type="entry name" value="Big_2"/>
</dbReference>
<dbReference type="Pfam" id="PF26184">
    <property type="entry name" value="Ig_NUP210_8th"/>
    <property type="match status" value="1"/>
</dbReference>
<dbReference type="InterPro" id="IPR055099">
    <property type="entry name" value="Ig_NUP210_7th"/>
</dbReference>
<dbReference type="Pfam" id="PF26182">
    <property type="entry name" value="Ig_NUP210_5th"/>
    <property type="match status" value="1"/>
</dbReference>
<protein>
    <submittedName>
        <fullName evidence="13">Nuclear pore membrane glycoprotein 210 isoform X1</fullName>
    </submittedName>
</protein>
<dbReference type="InterPro" id="IPR055096">
    <property type="entry name" value="Ig_NUP210_1st"/>
</dbReference>
<keyword evidence="6 9" id="KW-0472">Membrane</keyword>
<dbReference type="Pfam" id="PF25354">
    <property type="entry name" value="Ig_NUP210_16th"/>
    <property type="match status" value="1"/>
</dbReference>
<keyword evidence="4 10" id="KW-0732">Signal</keyword>
<dbReference type="GeneID" id="102539499"/>
<dbReference type="InterPro" id="IPR055094">
    <property type="entry name" value="NUP210_Ig15"/>
</dbReference>
<evidence type="ECO:0000256" key="3">
    <source>
        <dbReference type="ARBA" id="ARBA00022692"/>
    </source>
</evidence>
<dbReference type="Pfam" id="PF22967">
    <property type="entry name" value="Ig_NUP210_1st"/>
    <property type="match status" value="1"/>
</dbReference>
<keyword evidence="8" id="KW-0539">Nucleus</keyword>
<comment type="similarity">
    <text evidence="2">Belongs to the NUP210 family.</text>
</comment>
<dbReference type="InterPro" id="IPR056897">
    <property type="entry name" value="Ig_NUP210_4th"/>
</dbReference>
<dbReference type="InterPro" id="IPR056899">
    <property type="entry name" value="Ig_NUP210_9th"/>
</dbReference>
<evidence type="ECO:0000256" key="10">
    <source>
        <dbReference type="SAM" id="SignalP"/>
    </source>
</evidence>
<dbReference type="Pfam" id="PF22969">
    <property type="entry name" value="Ig_NUP210_2nd"/>
    <property type="match status" value="1"/>
</dbReference>
<dbReference type="Pfam" id="PF22962">
    <property type="entry name" value="Ig_NUP210_7th"/>
    <property type="match status" value="1"/>
</dbReference>
<evidence type="ECO:0000256" key="6">
    <source>
        <dbReference type="ARBA" id="ARBA00023136"/>
    </source>
</evidence>
<dbReference type="PANTHER" id="PTHR23019:SF2">
    <property type="entry name" value="NUCLEAR PORE MEMBRANE GLYCOPROTEIN 210"/>
    <property type="match status" value="1"/>
</dbReference>